<sequence length="62" mass="6364">MSWVCLSIAANSSTMVAPGPVTNTCKPSGGCSWVTMLRAAVIDSPACDVPTMPPKRRAAVTA</sequence>
<accession>A0A0U0QW79</accession>
<dbReference type="EMBL" id="CSAE01000125">
    <property type="protein sequence ID" value="COV47679.1"/>
    <property type="molecule type" value="Genomic_DNA"/>
</dbReference>
<gene>
    <name evidence="1" type="ORF">ERS007703_01470</name>
</gene>
<name>A0A0U0QW79_MYCTX</name>
<evidence type="ECO:0000313" key="1">
    <source>
        <dbReference type="EMBL" id="COV47679.1"/>
    </source>
</evidence>
<reference evidence="2" key="1">
    <citation type="submission" date="2015-03" db="EMBL/GenBank/DDBJ databases">
        <authorList>
            <consortium name="Pathogen Informatics"/>
        </authorList>
    </citation>
    <scope>NUCLEOTIDE SEQUENCE [LARGE SCALE GENOMIC DNA]</scope>
    <source>
        <strain evidence="2">K00500041</strain>
    </source>
</reference>
<organism evidence="1 2">
    <name type="scientific">Mycobacterium tuberculosis</name>
    <dbReference type="NCBI Taxonomy" id="1773"/>
    <lineage>
        <taxon>Bacteria</taxon>
        <taxon>Bacillati</taxon>
        <taxon>Actinomycetota</taxon>
        <taxon>Actinomycetes</taxon>
        <taxon>Mycobacteriales</taxon>
        <taxon>Mycobacteriaceae</taxon>
        <taxon>Mycobacterium</taxon>
        <taxon>Mycobacterium tuberculosis complex</taxon>
    </lineage>
</organism>
<dbReference type="Proteomes" id="UP000038802">
    <property type="component" value="Unassembled WGS sequence"/>
</dbReference>
<dbReference type="AlphaFoldDB" id="A0A0U0QW79"/>
<protein>
    <submittedName>
        <fullName evidence="1">Uncharacterized protein</fullName>
    </submittedName>
</protein>
<evidence type="ECO:0000313" key="2">
    <source>
        <dbReference type="Proteomes" id="UP000038802"/>
    </source>
</evidence>
<proteinExistence type="predicted"/>